<keyword evidence="1" id="KW-0732">Signal</keyword>
<protein>
    <submittedName>
        <fullName evidence="2">Putative secreted protein</fullName>
    </submittedName>
</protein>
<sequence length="81" mass="8935">MRSGASVRRWFALLLFLVADLESFPTRMDSDELFQLLRVAPTGPAASYAVSSILSQGLLCFTNFGGTSQIGRTALIRRLIR</sequence>
<proteinExistence type="predicted"/>
<dbReference type="AlphaFoldDB" id="A0A2M4DEW4"/>
<evidence type="ECO:0000313" key="2">
    <source>
        <dbReference type="EMBL" id="MBW76117.1"/>
    </source>
</evidence>
<dbReference type="EMBL" id="GGFL01011939">
    <property type="protein sequence ID" value="MBW76117.1"/>
    <property type="molecule type" value="Transcribed_RNA"/>
</dbReference>
<name>A0A2M4DEW4_ANODA</name>
<accession>A0A2M4DEW4</accession>
<organism evidence="2">
    <name type="scientific">Anopheles darlingi</name>
    <name type="common">Mosquito</name>
    <dbReference type="NCBI Taxonomy" id="43151"/>
    <lineage>
        <taxon>Eukaryota</taxon>
        <taxon>Metazoa</taxon>
        <taxon>Ecdysozoa</taxon>
        <taxon>Arthropoda</taxon>
        <taxon>Hexapoda</taxon>
        <taxon>Insecta</taxon>
        <taxon>Pterygota</taxon>
        <taxon>Neoptera</taxon>
        <taxon>Endopterygota</taxon>
        <taxon>Diptera</taxon>
        <taxon>Nematocera</taxon>
        <taxon>Culicoidea</taxon>
        <taxon>Culicidae</taxon>
        <taxon>Anophelinae</taxon>
        <taxon>Anopheles</taxon>
    </lineage>
</organism>
<feature type="signal peptide" evidence="1">
    <location>
        <begin position="1"/>
        <end position="23"/>
    </location>
</feature>
<reference evidence="2" key="1">
    <citation type="submission" date="2018-01" db="EMBL/GenBank/DDBJ databases">
        <title>An insight into the sialome of Amazonian anophelines.</title>
        <authorList>
            <person name="Ribeiro J.M."/>
            <person name="Scarpassa V."/>
            <person name="Calvo E."/>
        </authorList>
    </citation>
    <scope>NUCLEOTIDE SEQUENCE</scope>
</reference>
<feature type="chain" id="PRO_5014979895" evidence="1">
    <location>
        <begin position="24"/>
        <end position="81"/>
    </location>
</feature>
<evidence type="ECO:0000256" key="1">
    <source>
        <dbReference type="SAM" id="SignalP"/>
    </source>
</evidence>